<comment type="function">
    <text evidence="10">Interacts with outer membrane receptor proteins that carry out high-affinity binding and energy dependent uptake into the periplasmic space of specific substrates. It could act to transduce energy from the cytoplasmic membrane to specific energy-requiring processes in the outer membrane, resulting in the release into the periplasm of ligands bound by these outer membrane proteins.</text>
</comment>
<comment type="caution">
    <text evidence="13">The sequence shown here is derived from an EMBL/GenBank/DDBJ whole genome shotgun (WGS) entry which is preliminary data.</text>
</comment>
<dbReference type="PRINTS" id="PR01374">
    <property type="entry name" value="TONBPROTEIN"/>
</dbReference>
<protein>
    <recommendedName>
        <fullName evidence="10">Protein TonB</fullName>
    </recommendedName>
</protein>
<proteinExistence type="inferred from homology"/>
<evidence type="ECO:0000313" key="13">
    <source>
        <dbReference type="EMBL" id="NMH59563.1"/>
    </source>
</evidence>
<keyword evidence="14" id="KW-1185">Reference proteome</keyword>
<evidence type="ECO:0000256" key="9">
    <source>
        <dbReference type="ARBA" id="ARBA00023136"/>
    </source>
</evidence>
<evidence type="ECO:0000256" key="1">
    <source>
        <dbReference type="ARBA" id="ARBA00004383"/>
    </source>
</evidence>
<dbReference type="PANTHER" id="PTHR33446">
    <property type="entry name" value="PROTEIN TONB-RELATED"/>
    <property type="match status" value="1"/>
</dbReference>
<keyword evidence="6" id="KW-0812">Transmembrane</keyword>
<evidence type="ECO:0000256" key="3">
    <source>
        <dbReference type="ARBA" id="ARBA00022448"/>
    </source>
</evidence>
<evidence type="ECO:0000256" key="2">
    <source>
        <dbReference type="ARBA" id="ARBA00006555"/>
    </source>
</evidence>
<evidence type="ECO:0000256" key="11">
    <source>
        <dbReference type="SAM" id="MobiDB-lite"/>
    </source>
</evidence>
<evidence type="ECO:0000313" key="14">
    <source>
        <dbReference type="Proteomes" id="UP000709336"/>
    </source>
</evidence>
<dbReference type="RefSeq" id="WP_169210129.1">
    <property type="nucleotide sequence ID" value="NZ_JAATNW010000003.1"/>
</dbReference>
<dbReference type="InterPro" id="IPR006260">
    <property type="entry name" value="TonB/TolA_C"/>
</dbReference>
<feature type="region of interest" description="Disordered" evidence="11">
    <location>
        <begin position="46"/>
        <end position="88"/>
    </location>
</feature>
<evidence type="ECO:0000256" key="5">
    <source>
        <dbReference type="ARBA" id="ARBA00022519"/>
    </source>
</evidence>
<organism evidence="13 14">
    <name type="scientific">Alteromonas ponticola</name>
    <dbReference type="NCBI Taxonomy" id="2720613"/>
    <lineage>
        <taxon>Bacteria</taxon>
        <taxon>Pseudomonadati</taxon>
        <taxon>Pseudomonadota</taxon>
        <taxon>Gammaproteobacteria</taxon>
        <taxon>Alteromonadales</taxon>
        <taxon>Alteromonadaceae</taxon>
        <taxon>Alteromonas/Salinimonas group</taxon>
        <taxon>Alteromonas</taxon>
    </lineage>
</organism>
<keyword evidence="10" id="KW-0735">Signal-anchor</keyword>
<dbReference type="InterPro" id="IPR037682">
    <property type="entry name" value="TonB_C"/>
</dbReference>
<name>A0ABX1R2U3_9ALTE</name>
<dbReference type="PROSITE" id="PS52015">
    <property type="entry name" value="TONB_CTD"/>
    <property type="match status" value="1"/>
</dbReference>
<comment type="subcellular location">
    <subcellularLocation>
        <location evidence="1 10">Cell inner membrane</location>
        <topology evidence="1 10">Single-pass membrane protein</topology>
        <orientation evidence="1 10">Periplasmic side</orientation>
    </subcellularLocation>
</comment>
<dbReference type="InterPro" id="IPR051045">
    <property type="entry name" value="TonB-dependent_transducer"/>
</dbReference>
<dbReference type="EMBL" id="JAATNW010000003">
    <property type="protein sequence ID" value="NMH59563.1"/>
    <property type="molecule type" value="Genomic_DNA"/>
</dbReference>
<sequence length="203" mass="22304">MARFIVSILIGAAIAFGLFVIMAKLIENSARPADEVPDAPVIDIVMSKPEEDTQTRKRVPPPPPPPPKEPPKIEPVEPEADEPDADGFSMAMPQVDTGGVGINIGAVGAMQSDGEATPVVRIDPRYPPEAARDGREGWVKLSFTINEVGGVEDIEVIDADPKRLFDREARRALRKWKYRPKIVDGKAVKQPNMFVQLDFKLDQ</sequence>
<keyword evidence="4 10" id="KW-1003">Cell membrane</keyword>
<keyword evidence="3 10" id="KW-0813">Transport</keyword>
<dbReference type="SUPFAM" id="SSF74653">
    <property type="entry name" value="TolA/TonB C-terminal domain"/>
    <property type="match status" value="1"/>
</dbReference>
<feature type="domain" description="TonB C-terminal" evidence="12">
    <location>
        <begin position="111"/>
        <end position="203"/>
    </location>
</feature>
<feature type="compositionally biased region" description="Acidic residues" evidence="11">
    <location>
        <begin position="76"/>
        <end position="85"/>
    </location>
</feature>
<dbReference type="PANTHER" id="PTHR33446:SF14">
    <property type="entry name" value="PROTEIN TONB"/>
    <property type="match status" value="1"/>
</dbReference>
<evidence type="ECO:0000259" key="12">
    <source>
        <dbReference type="PROSITE" id="PS52015"/>
    </source>
</evidence>
<evidence type="ECO:0000256" key="7">
    <source>
        <dbReference type="ARBA" id="ARBA00022927"/>
    </source>
</evidence>
<evidence type="ECO:0000256" key="8">
    <source>
        <dbReference type="ARBA" id="ARBA00022989"/>
    </source>
</evidence>
<accession>A0ABX1R2U3</accession>
<dbReference type="Proteomes" id="UP000709336">
    <property type="component" value="Unassembled WGS sequence"/>
</dbReference>
<keyword evidence="7 10" id="KW-0653">Protein transport</keyword>
<dbReference type="InterPro" id="IPR003538">
    <property type="entry name" value="TonB"/>
</dbReference>
<keyword evidence="9" id="KW-0472">Membrane</keyword>
<evidence type="ECO:0000256" key="6">
    <source>
        <dbReference type="ARBA" id="ARBA00022692"/>
    </source>
</evidence>
<dbReference type="Gene3D" id="3.30.1150.10">
    <property type="match status" value="1"/>
</dbReference>
<dbReference type="NCBIfam" id="TIGR01352">
    <property type="entry name" value="tonB_Cterm"/>
    <property type="match status" value="1"/>
</dbReference>
<keyword evidence="8" id="KW-1133">Transmembrane helix</keyword>
<reference evidence="13 14" key="1">
    <citation type="submission" date="2020-03" db="EMBL/GenBank/DDBJ databases">
        <title>Alteromonas ponticola sp. nov., isolated from seawater.</title>
        <authorList>
            <person name="Yoon J.-H."/>
            <person name="Kim Y.-O."/>
        </authorList>
    </citation>
    <scope>NUCLEOTIDE SEQUENCE [LARGE SCALE GENOMIC DNA]</scope>
    <source>
        <strain evidence="13 14">MYP5</strain>
    </source>
</reference>
<comment type="similarity">
    <text evidence="2 10">Belongs to the TonB family.</text>
</comment>
<evidence type="ECO:0000256" key="10">
    <source>
        <dbReference type="RuleBase" id="RU362123"/>
    </source>
</evidence>
<gene>
    <name evidence="13" type="ORF">HCJ96_05995</name>
</gene>
<keyword evidence="5 10" id="KW-0997">Cell inner membrane</keyword>
<evidence type="ECO:0000256" key="4">
    <source>
        <dbReference type="ARBA" id="ARBA00022475"/>
    </source>
</evidence>
<dbReference type="Pfam" id="PF03544">
    <property type="entry name" value="TonB_C"/>
    <property type="match status" value="1"/>
</dbReference>